<comment type="caution">
    <text evidence="1">The sequence shown here is derived from an EMBL/GenBank/DDBJ whole genome shotgun (WGS) entry which is preliminary data.</text>
</comment>
<evidence type="ECO:0000313" key="2">
    <source>
        <dbReference type="Proteomes" id="UP000195128"/>
    </source>
</evidence>
<dbReference type="EMBL" id="MTSA01000007">
    <property type="protein sequence ID" value="OUM07445.1"/>
    <property type="molecule type" value="Genomic_DNA"/>
</dbReference>
<dbReference type="AlphaFoldDB" id="A0A244ESF8"/>
<proteinExistence type="predicted"/>
<accession>A0A244ESF8</accession>
<dbReference type="Proteomes" id="UP000195128">
    <property type="component" value="Unassembled WGS sequence"/>
</dbReference>
<name>A0A244ESF8_PSESX</name>
<dbReference type="RefSeq" id="WP_084916511.1">
    <property type="nucleotide sequence ID" value="NZ_MTSA01000007.1"/>
</dbReference>
<reference evidence="1 2" key="1">
    <citation type="submission" date="2017-01" db="EMBL/GenBank/DDBJ databases">
        <authorList>
            <person name="Mah S.A."/>
            <person name="Swanson W.J."/>
            <person name="Moy G.W."/>
            <person name="Vacquier V.D."/>
        </authorList>
    </citation>
    <scope>NUCLEOTIDE SEQUENCE [LARGE SCALE GENOMIC DNA]</scope>
    <source>
        <strain evidence="1">PDD-32b-74</strain>
    </source>
</reference>
<protein>
    <submittedName>
        <fullName evidence="1">Uncharacterized protein</fullName>
    </submittedName>
</protein>
<gene>
    <name evidence="1" type="ORF">BW686_11050</name>
</gene>
<organism evidence="1 2">
    <name type="scientific">Pseudomonas syringae</name>
    <dbReference type="NCBI Taxonomy" id="317"/>
    <lineage>
        <taxon>Bacteria</taxon>
        <taxon>Pseudomonadati</taxon>
        <taxon>Pseudomonadota</taxon>
        <taxon>Gammaproteobacteria</taxon>
        <taxon>Pseudomonadales</taxon>
        <taxon>Pseudomonadaceae</taxon>
        <taxon>Pseudomonas</taxon>
    </lineage>
</organism>
<dbReference type="OrthoDB" id="6883952at2"/>
<sequence length="121" mass="14130">MAYGSITDFMHDVGDGVGEFLRDEEKQDFTPLRLDEIVKNYIDERGFLSIFILSRQVNAYIKKNVTAQGLAYVDPPFGQETSFPEDYFEGDLYVFLTNVLTLLDLETKRRVREFFRLNRTV</sequence>
<evidence type="ECO:0000313" key="1">
    <source>
        <dbReference type="EMBL" id="OUM07445.1"/>
    </source>
</evidence>